<dbReference type="Pfam" id="PF13649">
    <property type="entry name" value="Methyltransf_25"/>
    <property type="match status" value="1"/>
</dbReference>
<dbReference type="GO" id="GO:0032259">
    <property type="term" value="P:methylation"/>
    <property type="evidence" value="ECO:0007669"/>
    <property type="project" value="UniProtKB-KW"/>
</dbReference>
<organism evidence="2 3">
    <name type="scientific">Myxococcus llanfairpwllgwyngyllgogerychwyrndrobwllllantysiliogogogochensis</name>
    <dbReference type="NCBI Taxonomy" id="2590453"/>
    <lineage>
        <taxon>Bacteria</taxon>
        <taxon>Pseudomonadati</taxon>
        <taxon>Myxococcota</taxon>
        <taxon>Myxococcia</taxon>
        <taxon>Myxococcales</taxon>
        <taxon>Cystobacterineae</taxon>
        <taxon>Myxococcaceae</taxon>
        <taxon>Myxococcus</taxon>
    </lineage>
</organism>
<evidence type="ECO:0000313" key="3">
    <source>
        <dbReference type="Proteomes" id="UP000315369"/>
    </source>
</evidence>
<name>A0A540X2I0_9BACT</name>
<comment type="caution">
    <text evidence="2">The sequence shown here is derived from an EMBL/GenBank/DDBJ whole genome shotgun (WGS) entry which is preliminary data.</text>
</comment>
<dbReference type="GO" id="GO:0008168">
    <property type="term" value="F:methyltransferase activity"/>
    <property type="evidence" value="ECO:0007669"/>
    <property type="project" value="UniProtKB-KW"/>
</dbReference>
<dbReference type="Proteomes" id="UP000315369">
    <property type="component" value="Unassembled WGS sequence"/>
</dbReference>
<dbReference type="SUPFAM" id="SSF53335">
    <property type="entry name" value="S-adenosyl-L-methionine-dependent methyltransferases"/>
    <property type="match status" value="1"/>
</dbReference>
<dbReference type="EMBL" id="VIFM01000043">
    <property type="protein sequence ID" value="TQF15469.1"/>
    <property type="molecule type" value="Genomic_DNA"/>
</dbReference>
<keyword evidence="2" id="KW-0489">Methyltransferase</keyword>
<dbReference type="InterPro" id="IPR041698">
    <property type="entry name" value="Methyltransf_25"/>
</dbReference>
<dbReference type="Gene3D" id="3.40.50.150">
    <property type="entry name" value="Vaccinia Virus protein VP39"/>
    <property type="match status" value="1"/>
</dbReference>
<keyword evidence="3" id="KW-1185">Reference proteome</keyword>
<dbReference type="InterPro" id="IPR029063">
    <property type="entry name" value="SAM-dependent_MTases_sf"/>
</dbReference>
<dbReference type="RefSeq" id="WP_141642900.1">
    <property type="nucleotide sequence ID" value="NZ_VIFM01000043.1"/>
</dbReference>
<evidence type="ECO:0000259" key="1">
    <source>
        <dbReference type="Pfam" id="PF13649"/>
    </source>
</evidence>
<reference evidence="2 3" key="1">
    <citation type="submission" date="2019-06" db="EMBL/GenBank/DDBJ databases">
        <authorList>
            <person name="Livingstone P."/>
            <person name="Whitworth D."/>
        </authorList>
    </citation>
    <scope>NUCLEOTIDE SEQUENCE [LARGE SCALE GENOMIC DNA]</scope>
    <source>
        <strain evidence="2 3">AM401</strain>
    </source>
</reference>
<feature type="domain" description="Methyltransferase" evidence="1">
    <location>
        <begin position="53"/>
        <end position="123"/>
    </location>
</feature>
<evidence type="ECO:0000313" key="2">
    <source>
        <dbReference type="EMBL" id="TQF15469.1"/>
    </source>
</evidence>
<gene>
    <name evidence="2" type="ORF">FJV41_13635</name>
</gene>
<keyword evidence="2" id="KW-0808">Transferase</keyword>
<dbReference type="OrthoDB" id="9791837at2"/>
<proteinExistence type="predicted"/>
<dbReference type="AlphaFoldDB" id="A0A540X2I0"/>
<sequence length="232" mass="26518">MDIAEEQRAFYGALLDQYGDDPRALSHRDQATQYERFHRLARLFEGASGPFSVHEVGCGMGHFGEFLQHHHPEARYSGSDVHPSFTESCARKFPQGTFHTRDIVASLPPERYDYLTLSGTFNVRLSATPEAWRGFVEGMLAAMYALCTKGFSVNFLTTFHDPEYTREELYYQPPGALLDFVVGKLSRFWELDAAGPLYEYTLRVYRPEHVHARHADPAFARYFRSAPRPVSP</sequence>
<accession>A0A540X2I0</accession>
<protein>
    <submittedName>
        <fullName evidence="2">Class I SAM-dependent methyltransferase</fullName>
    </submittedName>
</protein>